<feature type="compositionally biased region" description="Low complexity" evidence="1">
    <location>
        <begin position="205"/>
        <end position="222"/>
    </location>
</feature>
<feature type="region of interest" description="Disordered" evidence="1">
    <location>
        <begin position="172"/>
        <end position="222"/>
    </location>
</feature>
<feature type="compositionally biased region" description="Low complexity" evidence="1">
    <location>
        <begin position="172"/>
        <end position="198"/>
    </location>
</feature>
<feature type="compositionally biased region" description="Acidic residues" evidence="1">
    <location>
        <begin position="518"/>
        <end position="546"/>
    </location>
</feature>
<feature type="compositionally biased region" description="Acidic residues" evidence="1">
    <location>
        <begin position="646"/>
        <end position="657"/>
    </location>
</feature>
<evidence type="ECO:0000256" key="1">
    <source>
        <dbReference type="SAM" id="MobiDB-lite"/>
    </source>
</evidence>
<feature type="region of interest" description="Disordered" evidence="1">
    <location>
        <begin position="986"/>
        <end position="1052"/>
    </location>
</feature>
<feature type="compositionally biased region" description="Basic and acidic residues" evidence="1">
    <location>
        <begin position="858"/>
        <end position="869"/>
    </location>
</feature>
<accession>A0A9P6QDE3</accession>
<feature type="compositionally biased region" description="Acidic residues" evidence="1">
    <location>
        <begin position="1037"/>
        <end position="1052"/>
    </location>
</feature>
<dbReference type="Proteomes" id="UP000807716">
    <property type="component" value="Unassembled WGS sequence"/>
</dbReference>
<feature type="compositionally biased region" description="Pro residues" evidence="1">
    <location>
        <begin position="759"/>
        <end position="769"/>
    </location>
</feature>
<feature type="compositionally biased region" description="Basic and acidic residues" evidence="1">
    <location>
        <begin position="986"/>
        <end position="997"/>
    </location>
</feature>
<feature type="compositionally biased region" description="Gly residues" evidence="1">
    <location>
        <begin position="321"/>
        <end position="333"/>
    </location>
</feature>
<sequence length="1052" mass="110946">MSSSRDTVAADSSSSFLACPCLNVKLHLPTPVDNADSLAGTLVQLGLGGVSMEQKILGALTLTPEGATVSCSNCNQDVYTFEPTTPTVKAVNKTSIAFLTNTGSSGAAGGSTSFSPSNGRVIPQHGLIAGKKVIEEALAHPDYSHAFRLILFTSAPTSSSKDDIAAAADATTTNTAQADSVPSSSSATVATSAAVSPLSRPPLPSSSSSPLPSPPSQQQQQPLLPSYLQRIRTLLDQELEASLMVQEQRTHARIAAYKSQQLLALAASQEQTIQEKEKLWRTIQQRVAPPATVAFSSYVPPSEDALQHSTLSHHSSDTQGNGNGNSSGIGGGGTTAVVHPFEIGTLPIRFSTDLNTSSSLMATTMANGGGTGVLPRWLKPAVQTDVATSLQLKEFDDRMHSIGMRRQSRVSGPLPQYDRMVPPSAEDLAASQVLSSAAAAKTKKKEEEEEEEKEEESRSPQQGDNQGKASPPPQEEVGTGSDGRTSHGIGAARHITIVEPAKQATDDDTTTDGLDHIGEDEEEVDDDEDDDEDIGVVFDLDEELGFDDAAPAPADGTRREGEGEEEEEEDGDESDEESDGEGTAAGVGGVAGKGMSLSNRPASSMVVGSLRLNYLRRQKKLEAERQRLKSEERKLDEELKRTQQGSDDEDDDGNEDDINYRRRSKVPPSLLFGSSLPIQIHRPTSGGPSAAAGVKGTMGNNNGINQYAAGAMGTTYTTAAAVTRNRSSSIAHHPRWTTATSTTTTATLTQQGGSSGGGLPPPPPPPVFNPPEQLTLPPASSPAGEMLRRRLSRTYGTAKEGTPLMAYETAVSKKKTTKSPLLSATTASIPKDLYMGPGTIAIDPFMLLDDDYEDEDDHGGRGDENDVRQGGRRLNGGAAGATTTTTTTTATTTTTTTTMASTAPTTTTLSSGTGQQHHPFAPSTSLARSAQPGFEPPHIYSARTYVGSTPWEMPTRVTVKAGGADREGADLDMQLTLQMARELEEAKRTEKAELREAARRRKMRPQQPSVGGGNSGGSGGAAAGGGGVVEMIREESELAELEEEEEEEEERG</sequence>
<feature type="compositionally biased region" description="Gly residues" evidence="1">
    <location>
        <begin position="1010"/>
        <end position="1028"/>
    </location>
</feature>
<dbReference type="EMBL" id="JAAAJB010000160">
    <property type="protein sequence ID" value="KAG0263490.1"/>
    <property type="molecule type" value="Genomic_DNA"/>
</dbReference>
<feature type="region of interest" description="Disordered" evidence="1">
    <location>
        <begin position="726"/>
        <end position="784"/>
    </location>
</feature>
<evidence type="ECO:0000313" key="3">
    <source>
        <dbReference type="Proteomes" id="UP000807716"/>
    </source>
</evidence>
<keyword evidence="3" id="KW-1185">Reference proteome</keyword>
<feature type="compositionally biased region" description="Polar residues" evidence="1">
    <location>
        <begin position="459"/>
        <end position="468"/>
    </location>
</feature>
<feature type="region of interest" description="Disordered" evidence="1">
    <location>
        <begin position="851"/>
        <end position="935"/>
    </location>
</feature>
<feature type="compositionally biased region" description="Low complexity" evidence="1">
    <location>
        <begin position="880"/>
        <end position="914"/>
    </location>
</feature>
<comment type="caution">
    <text evidence="2">The sequence shown here is derived from an EMBL/GenBank/DDBJ whole genome shotgun (WGS) entry which is preliminary data.</text>
</comment>
<reference evidence="2" key="1">
    <citation type="journal article" date="2020" name="Fungal Divers.">
        <title>Resolving the Mortierellaceae phylogeny through synthesis of multi-gene phylogenetics and phylogenomics.</title>
        <authorList>
            <person name="Vandepol N."/>
            <person name="Liber J."/>
            <person name="Desiro A."/>
            <person name="Na H."/>
            <person name="Kennedy M."/>
            <person name="Barry K."/>
            <person name="Grigoriev I.V."/>
            <person name="Miller A.N."/>
            <person name="O'Donnell K."/>
            <person name="Stajich J.E."/>
            <person name="Bonito G."/>
        </authorList>
    </citation>
    <scope>NUCLEOTIDE SEQUENCE</scope>
    <source>
        <strain evidence="2">BC1065</strain>
    </source>
</reference>
<name>A0A9P6QDE3_9FUNG</name>
<feature type="compositionally biased region" description="Acidic residues" evidence="1">
    <location>
        <begin position="562"/>
        <end position="580"/>
    </location>
</feature>
<dbReference type="AlphaFoldDB" id="A0A9P6QDE3"/>
<feature type="compositionally biased region" description="Polar residues" evidence="1">
    <location>
        <begin position="307"/>
        <end position="319"/>
    </location>
</feature>
<feature type="region of interest" description="Disordered" evidence="1">
    <location>
        <begin position="433"/>
        <end position="609"/>
    </location>
</feature>
<feature type="region of interest" description="Disordered" evidence="1">
    <location>
        <begin position="623"/>
        <end position="670"/>
    </location>
</feature>
<gene>
    <name evidence="2" type="ORF">DFQ27_001742</name>
</gene>
<protein>
    <submittedName>
        <fullName evidence="2">Uncharacterized protein</fullName>
    </submittedName>
</protein>
<evidence type="ECO:0000313" key="2">
    <source>
        <dbReference type="EMBL" id="KAG0263490.1"/>
    </source>
</evidence>
<proteinExistence type="predicted"/>
<organism evidence="2 3">
    <name type="scientific">Actinomortierella ambigua</name>
    <dbReference type="NCBI Taxonomy" id="1343610"/>
    <lineage>
        <taxon>Eukaryota</taxon>
        <taxon>Fungi</taxon>
        <taxon>Fungi incertae sedis</taxon>
        <taxon>Mucoromycota</taxon>
        <taxon>Mortierellomycotina</taxon>
        <taxon>Mortierellomycetes</taxon>
        <taxon>Mortierellales</taxon>
        <taxon>Mortierellaceae</taxon>
        <taxon>Actinomortierella</taxon>
    </lineage>
</organism>
<dbReference type="OrthoDB" id="5564103at2759"/>
<feature type="compositionally biased region" description="Basic and acidic residues" evidence="1">
    <location>
        <begin position="623"/>
        <end position="641"/>
    </location>
</feature>
<feature type="region of interest" description="Disordered" evidence="1">
    <location>
        <begin position="304"/>
        <end position="333"/>
    </location>
</feature>
<feature type="compositionally biased region" description="Low complexity" evidence="1">
    <location>
        <begin position="737"/>
        <end position="752"/>
    </location>
</feature>
<feature type="compositionally biased region" description="Gly residues" evidence="1">
    <location>
        <begin position="583"/>
        <end position="592"/>
    </location>
</feature>